<gene>
    <name evidence="2" type="ORF">PEGY_LOCUS5285</name>
</gene>
<reference evidence="2" key="1">
    <citation type="submission" date="2021-07" db="EMBL/GenBank/DDBJ databases">
        <authorList>
            <person name="Branca A.L. A."/>
        </authorList>
    </citation>
    <scope>NUCLEOTIDE SEQUENCE</scope>
</reference>
<proteinExistence type="predicted"/>
<name>A0A9W4KBU3_9EURO</name>
<comment type="caution">
    <text evidence="2">The sequence shown here is derived from an EMBL/GenBank/DDBJ whole genome shotgun (WGS) entry which is preliminary data.</text>
</comment>
<dbReference type="AlphaFoldDB" id="A0A9W4KBU3"/>
<keyword evidence="3" id="KW-1185">Reference proteome</keyword>
<feature type="region of interest" description="Disordered" evidence="1">
    <location>
        <begin position="79"/>
        <end position="100"/>
    </location>
</feature>
<accession>A0A9W4KBU3</accession>
<organism evidence="2 3">
    <name type="scientific">Penicillium egyptiacum</name>
    <dbReference type="NCBI Taxonomy" id="1303716"/>
    <lineage>
        <taxon>Eukaryota</taxon>
        <taxon>Fungi</taxon>
        <taxon>Dikarya</taxon>
        <taxon>Ascomycota</taxon>
        <taxon>Pezizomycotina</taxon>
        <taxon>Eurotiomycetes</taxon>
        <taxon>Eurotiomycetidae</taxon>
        <taxon>Eurotiales</taxon>
        <taxon>Aspergillaceae</taxon>
        <taxon>Penicillium</taxon>
    </lineage>
</organism>
<dbReference type="OrthoDB" id="4156714at2759"/>
<dbReference type="Proteomes" id="UP001154252">
    <property type="component" value="Unassembled WGS sequence"/>
</dbReference>
<evidence type="ECO:0000313" key="2">
    <source>
        <dbReference type="EMBL" id="CAG8898664.1"/>
    </source>
</evidence>
<evidence type="ECO:0000256" key="1">
    <source>
        <dbReference type="SAM" id="MobiDB-lite"/>
    </source>
</evidence>
<sequence length="148" mass="16887">MSPTDEGDETFSARLQHLYDRFYETNPLMTALWRSETNRLANSTNINQAPSTLLGIYHQDRRQSFLDQFVNDTLSIEQGGGRQAEQQTSPNFQDGSGKGCTDGNIRGHIDYEGLAELPETFTLSDRVIAHEYNFLRHRSTANWMVLRS</sequence>
<dbReference type="EMBL" id="CAJVRC010000863">
    <property type="protein sequence ID" value="CAG8898664.1"/>
    <property type="molecule type" value="Genomic_DNA"/>
</dbReference>
<protein>
    <submittedName>
        <fullName evidence="2">Uncharacterized protein</fullName>
    </submittedName>
</protein>
<evidence type="ECO:0000313" key="3">
    <source>
        <dbReference type="Proteomes" id="UP001154252"/>
    </source>
</evidence>
<feature type="compositionally biased region" description="Polar residues" evidence="1">
    <location>
        <begin position="84"/>
        <end position="94"/>
    </location>
</feature>